<dbReference type="PANTHER" id="PTHR18919:SF107">
    <property type="entry name" value="ACETYL-COA ACETYLTRANSFERASE, CYTOSOLIC"/>
    <property type="match status" value="1"/>
</dbReference>
<evidence type="ECO:0000256" key="3">
    <source>
        <dbReference type="ARBA" id="ARBA00023315"/>
    </source>
</evidence>
<feature type="domain" description="Thiolase N-terminal" evidence="6">
    <location>
        <begin position="9"/>
        <end position="266"/>
    </location>
</feature>
<dbReference type="InterPro" id="IPR020610">
    <property type="entry name" value="Thiolase_AS"/>
</dbReference>
<evidence type="ECO:0000256" key="2">
    <source>
        <dbReference type="ARBA" id="ARBA00022679"/>
    </source>
</evidence>
<feature type="active site" description="Proton acceptor" evidence="4">
    <location>
        <position position="354"/>
    </location>
</feature>
<evidence type="ECO:0000259" key="7">
    <source>
        <dbReference type="Pfam" id="PF02803"/>
    </source>
</evidence>
<dbReference type="InterPro" id="IPR020613">
    <property type="entry name" value="Thiolase_CS"/>
</dbReference>
<dbReference type="GO" id="GO:0003988">
    <property type="term" value="F:acetyl-CoA C-acyltransferase activity"/>
    <property type="evidence" value="ECO:0007669"/>
    <property type="project" value="UniProtKB-ARBA"/>
</dbReference>
<feature type="active site" description="Proton acceptor" evidence="4">
    <location>
        <position position="384"/>
    </location>
</feature>
<dbReference type="InterPro" id="IPR020615">
    <property type="entry name" value="Thiolase_acyl_enz_int_AS"/>
</dbReference>
<feature type="domain" description="Thiolase C-terminal" evidence="7">
    <location>
        <begin position="275"/>
        <end position="396"/>
    </location>
</feature>
<dbReference type="CDD" id="cd00751">
    <property type="entry name" value="thiolase"/>
    <property type="match status" value="1"/>
</dbReference>
<dbReference type="Gene3D" id="3.40.47.10">
    <property type="match status" value="2"/>
</dbReference>
<accession>A0A956NB17</accession>
<dbReference type="SUPFAM" id="SSF53901">
    <property type="entry name" value="Thiolase-like"/>
    <property type="match status" value="2"/>
</dbReference>
<dbReference type="Pfam" id="PF00108">
    <property type="entry name" value="Thiolase_N"/>
    <property type="match status" value="1"/>
</dbReference>
<dbReference type="PANTHER" id="PTHR18919">
    <property type="entry name" value="ACETYL-COA C-ACYLTRANSFERASE"/>
    <property type="match status" value="1"/>
</dbReference>
<reference evidence="8" key="1">
    <citation type="submission" date="2020-04" db="EMBL/GenBank/DDBJ databases">
        <authorList>
            <person name="Zhang T."/>
        </authorList>
    </citation>
    <scope>NUCLEOTIDE SEQUENCE</scope>
    <source>
        <strain evidence="8">HKST-UBA02</strain>
    </source>
</reference>
<dbReference type="FunFam" id="3.40.47.10:FF:000010">
    <property type="entry name" value="Acetyl-CoA acetyltransferase (Thiolase)"/>
    <property type="match status" value="1"/>
</dbReference>
<name>A0A956NB17_UNCEI</name>
<sequence>MATIQDNDVYIVSAVRTPIGKFLGSLAGFSATDLGGFAVKAALERAKVPGKEVDEVFMGNVLQAGVGQAPARQAAIKGGVPDDVPAMTVNMVCGSGLRAVMLAASEITAGQSELLVAGGMESMSNSPFLLPQARTGLRLGNGQVIDSMVHDGLWCAFENWHMGSAAEHIAREFKITRQMQDEYAAESQNKAVAAIEGGKFKKEIAPVQIPQRKGDPIMFDTDESPRKGTTVESLAGLRPAFEKDGTVTAGNAPSINDGASATVVASGKKVKELGLTPMAKITGYATGSTSPKMIFYAPVYAVRNLMEKTGRKIGDYDLIEANEAFAAQSLVDGNELGWDWSRANVNGGAIALGHPIGASGARVLTTLLYALEDRGKTHGLATLCLGGGNAVALSVERV</sequence>
<feature type="active site" description="Acyl-thioester intermediate" evidence="4">
    <location>
        <position position="93"/>
    </location>
</feature>
<evidence type="ECO:0000256" key="5">
    <source>
        <dbReference type="RuleBase" id="RU003557"/>
    </source>
</evidence>
<dbReference type="EMBL" id="JAGQHS010000028">
    <property type="protein sequence ID" value="MCA9755653.1"/>
    <property type="molecule type" value="Genomic_DNA"/>
</dbReference>
<keyword evidence="2 5" id="KW-0808">Transferase</keyword>
<comment type="caution">
    <text evidence="8">The sequence shown here is derived from an EMBL/GenBank/DDBJ whole genome shotgun (WGS) entry which is preliminary data.</text>
</comment>
<dbReference type="InterPro" id="IPR020616">
    <property type="entry name" value="Thiolase_N"/>
</dbReference>
<organism evidence="8 9">
    <name type="scientific">Eiseniibacteriota bacterium</name>
    <dbReference type="NCBI Taxonomy" id="2212470"/>
    <lineage>
        <taxon>Bacteria</taxon>
        <taxon>Candidatus Eiseniibacteriota</taxon>
    </lineage>
</organism>
<evidence type="ECO:0000256" key="1">
    <source>
        <dbReference type="ARBA" id="ARBA00010982"/>
    </source>
</evidence>
<dbReference type="AlphaFoldDB" id="A0A956NB17"/>
<dbReference type="PROSITE" id="PS00099">
    <property type="entry name" value="THIOLASE_3"/>
    <property type="match status" value="1"/>
</dbReference>
<dbReference type="InterPro" id="IPR002155">
    <property type="entry name" value="Thiolase"/>
</dbReference>
<evidence type="ECO:0000313" key="8">
    <source>
        <dbReference type="EMBL" id="MCA9755653.1"/>
    </source>
</evidence>
<dbReference type="Proteomes" id="UP000739538">
    <property type="component" value="Unassembled WGS sequence"/>
</dbReference>
<protein>
    <submittedName>
        <fullName evidence="8">Acetyl-CoA C-acetyltransferase</fullName>
    </submittedName>
</protein>
<dbReference type="NCBIfam" id="TIGR01930">
    <property type="entry name" value="AcCoA-C-Actrans"/>
    <property type="match status" value="1"/>
</dbReference>
<comment type="similarity">
    <text evidence="1 5">Belongs to the thiolase-like superfamily. Thiolase family.</text>
</comment>
<evidence type="ECO:0000256" key="4">
    <source>
        <dbReference type="PIRSR" id="PIRSR000429-1"/>
    </source>
</evidence>
<dbReference type="PROSITE" id="PS00737">
    <property type="entry name" value="THIOLASE_2"/>
    <property type="match status" value="1"/>
</dbReference>
<reference evidence="8" key="2">
    <citation type="journal article" date="2021" name="Microbiome">
        <title>Successional dynamics and alternative stable states in a saline activated sludge microbial community over 9 years.</title>
        <authorList>
            <person name="Wang Y."/>
            <person name="Ye J."/>
            <person name="Ju F."/>
            <person name="Liu L."/>
            <person name="Boyd J.A."/>
            <person name="Deng Y."/>
            <person name="Parks D.H."/>
            <person name="Jiang X."/>
            <person name="Yin X."/>
            <person name="Woodcroft B.J."/>
            <person name="Tyson G.W."/>
            <person name="Hugenholtz P."/>
            <person name="Polz M.F."/>
            <person name="Zhang T."/>
        </authorList>
    </citation>
    <scope>NUCLEOTIDE SEQUENCE</scope>
    <source>
        <strain evidence="8">HKST-UBA02</strain>
    </source>
</reference>
<gene>
    <name evidence="8" type="ORF">KDA27_07620</name>
</gene>
<evidence type="ECO:0000259" key="6">
    <source>
        <dbReference type="Pfam" id="PF00108"/>
    </source>
</evidence>
<proteinExistence type="inferred from homology"/>
<dbReference type="InterPro" id="IPR016039">
    <property type="entry name" value="Thiolase-like"/>
</dbReference>
<dbReference type="InterPro" id="IPR020617">
    <property type="entry name" value="Thiolase_C"/>
</dbReference>
<keyword evidence="3 5" id="KW-0012">Acyltransferase</keyword>
<dbReference type="PROSITE" id="PS00098">
    <property type="entry name" value="THIOLASE_1"/>
    <property type="match status" value="1"/>
</dbReference>
<evidence type="ECO:0000313" key="9">
    <source>
        <dbReference type="Proteomes" id="UP000739538"/>
    </source>
</evidence>
<dbReference type="Pfam" id="PF02803">
    <property type="entry name" value="Thiolase_C"/>
    <property type="match status" value="1"/>
</dbReference>
<dbReference type="PIRSF" id="PIRSF000429">
    <property type="entry name" value="Ac-CoA_Ac_transf"/>
    <property type="match status" value="1"/>
</dbReference>